<feature type="transmembrane region" description="Helical" evidence="6">
    <location>
        <begin position="187"/>
        <end position="205"/>
    </location>
</feature>
<dbReference type="Proteomes" id="UP000214646">
    <property type="component" value="Unassembled WGS sequence"/>
</dbReference>
<evidence type="ECO:0000256" key="1">
    <source>
        <dbReference type="ARBA" id="ARBA00004141"/>
    </source>
</evidence>
<feature type="transmembrane region" description="Helical" evidence="6">
    <location>
        <begin position="455"/>
        <end position="477"/>
    </location>
</feature>
<evidence type="ECO:0000313" key="8">
    <source>
        <dbReference type="EMBL" id="OWK43186.1"/>
    </source>
</evidence>
<comment type="subcellular location">
    <subcellularLocation>
        <location evidence="1">Membrane</location>
        <topology evidence="1">Multi-pass membrane protein</topology>
    </subcellularLocation>
</comment>
<feature type="transmembrane region" description="Helical" evidence="6">
    <location>
        <begin position="361"/>
        <end position="381"/>
    </location>
</feature>
<feature type="transmembrane region" description="Helical" evidence="6">
    <location>
        <begin position="239"/>
        <end position="260"/>
    </location>
</feature>
<dbReference type="InterPro" id="IPR011701">
    <property type="entry name" value="MFS"/>
</dbReference>
<organism evidence="8 9">
    <name type="scientific">Fimbriiglobus ruber</name>
    <dbReference type="NCBI Taxonomy" id="1908690"/>
    <lineage>
        <taxon>Bacteria</taxon>
        <taxon>Pseudomonadati</taxon>
        <taxon>Planctomycetota</taxon>
        <taxon>Planctomycetia</taxon>
        <taxon>Gemmatales</taxon>
        <taxon>Gemmataceae</taxon>
        <taxon>Fimbriiglobus</taxon>
    </lineage>
</organism>
<dbReference type="PROSITE" id="PS50850">
    <property type="entry name" value="MFS"/>
    <property type="match status" value="1"/>
</dbReference>
<evidence type="ECO:0000259" key="7">
    <source>
        <dbReference type="PROSITE" id="PS50850"/>
    </source>
</evidence>
<sequence length="518" mass="55487">MEPERSNTPADAADKTGPAPGAGSALVLLLAINLFNYIDRQVLSAVIPKLKLDGTLFDAANDPWLQTKLGMLATAFMVSYMILSPAFAWAGDFVRRWWVVGVGVVLWSVASGSSGLAHTFALLLLTRAFVGIGEAAYGPIAPAMISDLFPVRERGRVMALFYAAIPVGSALGFVIGGQLAQHFGWRHAFWVTYIGLIPGLLCFFMREPPRGRTATTAGTGHTHQSYWAVLGELKGIRSFVLCCAGMTATTFVLGGVAVWVPDYMFQRQAQFVVTPQTLEKLGSDPKFLTLPQADGTPGSRVVPVEVAEKLRPAADGQELSYDGFKKVLADRLTRDEARQYGEMLFDAATAPDSVTTGSVGLMFGVITVVSGLIATVVGGWLGDKLRNRGVRGAYFHAAGWSTLVSWPFFVAMLFIPFPWAWVVLAVAIFGLFFNTGPANTILANVSRSPIRATAFAINILVIHALGDAISPPVLGFIADLTDLHTAFLAVSVLILVGGGLWVAGARYLDEDTKRASEG</sequence>
<dbReference type="EMBL" id="NIDE01000004">
    <property type="protein sequence ID" value="OWK43186.1"/>
    <property type="molecule type" value="Genomic_DNA"/>
</dbReference>
<keyword evidence="5 6" id="KW-0472">Membrane</keyword>
<feature type="transmembrane region" description="Helical" evidence="6">
    <location>
        <begin position="393"/>
        <end position="415"/>
    </location>
</feature>
<evidence type="ECO:0000313" key="9">
    <source>
        <dbReference type="Proteomes" id="UP000214646"/>
    </source>
</evidence>
<feature type="transmembrane region" description="Helical" evidence="6">
    <location>
        <begin position="69"/>
        <end position="91"/>
    </location>
</feature>
<evidence type="ECO:0000256" key="5">
    <source>
        <dbReference type="ARBA" id="ARBA00023136"/>
    </source>
</evidence>
<dbReference type="PANTHER" id="PTHR23505">
    <property type="entry name" value="SPINSTER"/>
    <property type="match status" value="1"/>
</dbReference>
<protein>
    <recommendedName>
        <fullName evidence="7">Major facilitator superfamily (MFS) profile domain-containing protein</fullName>
    </recommendedName>
</protein>
<feature type="domain" description="Major facilitator superfamily (MFS) profile" evidence="7">
    <location>
        <begin position="25"/>
        <end position="509"/>
    </location>
</feature>
<feature type="transmembrane region" description="Helical" evidence="6">
    <location>
        <begin position="483"/>
        <end position="504"/>
    </location>
</feature>
<evidence type="ECO:0000256" key="2">
    <source>
        <dbReference type="ARBA" id="ARBA00022448"/>
    </source>
</evidence>
<feature type="transmembrane region" description="Helical" evidence="6">
    <location>
        <begin position="97"/>
        <end position="125"/>
    </location>
</feature>
<dbReference type="Pfam" id="PF07690">
    <property type="entry name" value="MFS_1"/>
    <property type="match status" value="1"/>
</dbReference>
<accession>A0A225DZK8</accession>
<keyword evidence="4 6" id="KW-1133">Transmembrane helix</keyword>
<comment type="caution">
    <text evidence="8">The sequence shown here is derived from an EMBL/GenBank/DDBJ whole genome shotgun (WGS) entry which is preliminary data.</text>
</comment>
<dbReference type="CDD" id="cd17328">
    <property type="entry name" value="MFS_spinster_like"/>
    <property type="match status" value="1"/>
</dbReference>
<dbReference type="GO" id="GO:0016020">
    <property type="term" value="C:membrane"/>
    <property type="evidence" value="ECO:0007669"/>
    <property type="project" value="UniProtKB-SubCell"/>
</dbReference>
<dbReference type="SUPFAM" id="SSF103473">
    <property type="entry name" value="MFS general substrate transporter"/>
    <property type="match status" value="2"/>
</dbReference>
<proteinExistence type="predicted"/>
<feature type="transmembrane region" description="Helical" evidence="6">
    <location>
        <begin position="421"/>
        <end position="443"/>
    </location>
</feature>
<dbReference type="RefSeq" id="WP_088254074.1">
    <property type="nucleotide sequence ID" value="NZ_NIDE01000004.1"/>
</dbReference>
<keyword evidence="9" id="KW-1185">Reference proteome</keyword>
<evidence type="ECO:0000256" key="6">
    <source>
        <dbReference type="SAM" id="Phobius"/>
    </source>
</evidence>
<feature type="transmembrane region" description="Helical" evidence="6">
    <location>
        <begin position="20"/>
        <end position="38"/>
    </location>
</feature>
<dbReference type="Gene3D" id="1.20.1250.20">
    <property type="entry name" value="MFS general substrate transporter like domains"/>
    <property type="match status" value="2"/>
</dbReference>
<reference evidence="9" key="1">
    <citation type="submission" date="2017-06" db="EMBL/GenBank/DDBJ databases">
        <title>Genome analysis of Fimbriiglobus ruber SP5, the first member of the order Planctomycetales with confirmed chitinolytic capability.</title>
        <authorList>
            <person name="Ravin N.V."/>
            <person name="Rakitin A.L."/>
            <person name="Ivanova A.A."/>
            <person name="Beletsky A.V."/>
            <person name="Kulichevskaya I.S."/>
            <person name="Mardanov A.V."/>
            <person name="Dedysh S.N."/>
        </authorList>
    </citation>
    <scope>NUCLEOTIDE SEQUENCE [LARGE SCALE GENOMIC DNA]</scope>
    <source>
        <strain evidence="9">SP5</strain>
    </source>
</reference>
<feature type="transmembrane region" description="Helical" evidence="6">
    <location>
        <begin position="159"/>
        <end position="181"/>
    </location>
</feature>
<dbReference type="OrthoDB" id="9773404at2"/>
<dbReference type="InterPro" id="IPR036259">
    <property type="entry name" value="MFS_trans_sf"/>
</dbReference>
<evidence type="ECO:0000256" key="3">
    <source>
        <dbReference type="ARBA" id="ARBA00022692"/>
    </source>
</evidence>
<gene>
    <name evidence="8" type="ORF">FRUB_02785</name>
</gene>
<evidence type="ECO:0000256" key="4">
    <source>
        <dbReference type="ARBA" id="ARBA00022989"/>
    </source>
</evidence>
<dbReference type="AlphaFoldDB" id="A0A225DZK8"/>
<name>A0A225DZK8_9BACT</name>
<dbReference type="InterPro" id="IPR044770">
    <property type="entry name" value="MFS_spinster-like"/>
</dbReference>
<dbReference type="InterPro" id="IPR020846">
    <property type="entry name" value="MFS_dom"/>
</dbReference>
<dbReference type="GO" id="GO:0022857">
    <property type="term" value="F:transmembrane transporter activity"/>
    <property type="evidence" value="ECO:0007669"/>
    <property type="project" value="InterPro"/>
</dbReference>
<dbReference type="PANTHER" id="PTHR23505:SF79">
    <property type="entry name" value="PROTEIN SPINSTER"/>
    <property type="match status" value="1"/>
</dbReference>
<keyword evidence="2" id="KW-0813">Transport</keyword>
<keyword evidence="3 6" id="KW-0812">Transmembrane</keyword>